<dbReference type="InterPro" id="IPR044068">
    <property type="entry name" value="CB"/>
</dbReference>
<comment type="similarity">
    <text evidence="1">Belongs to the 'phage' integrase family.</text>
</comment>
<evidence type="ECO:0000259" key="8">
    <source>
        <dbReference type="PROSITE" id="PS51900"/>
    </source>
</evidence>
<dbReference type="SUPFAM" id="SSF56349">
    <property type="entry name" value="DNA breaking-rejoining enzymes"/>
    <property type="match status" value="1"/>
</dbReference>
<evidence type="ECO:0000256" key="2">
    <source>
        <dbReference type="ARBA" id="ARBA00022908"/>
    </source>
</evidence>
<evidence type="ECO:0000256" key="4">
    <source>
        <dbReference type="ARBA" id="ARBA00023172"/>
    </source>
</evidence>
<dbReference type="Pfam" id="PF00589">
    <property type="entry name" value="Phage_integrase"/>
    <property type="match status" value="1"/>
</dbReference>
<dbReference type="PANTHER" id="PTHR30629">
    <property type="entry name" value="PROPHAGE INTEGRASE"/>
    <property type="match status" value="1"/>
</dbReference>
<evidence type="ECO:0000256" key="1">
    <source>
        <dbReference type="ARBA" id="ARBA00008857"/>
    </source>
</evidence>
<sequence>MSKRANGEGTIYKQPNGSWRGAVTLGHDEHGKQIRRSYTGKTQAEVKAKLQAALREHHEGTLVQRTPTTVAEFMQEWLRHKERTVRQKTHLEYRQVVKLHITSHIGGVKLMKVTPLTIEQLLSHLSENGASPQLLKRVYELLRQAFYQAVSWGLLGSNPTQKVKPPRVEARTLTVWSGNDARTFLEAIRTHRLYPLFYLALTTGMRRGELLGLHWEDVDLEGQELLVRYSLVQCGHEVHLNAPKTRTSFRRITLSPDTVEVLREHRKNQAADQKLVFPSTHGTYMLPSNVVKIFGKLIQQAGVPRIRLHDLRHTSASLLIASKVPVKVVSERLGHTDASLTLKVYTHVYEEQRREAALPMTALLGSGQLN</sequence>
<dbReference type="InterPro" id="IPR004107">
    <property type="entry name" value="Integrase_SAM-like_N"/>
</dbReference>
<gene>
    <name evidence="9" type="ORF">GCM10008938_49910</name>
</gene>
<proteinExistence type="inferred from homology"/>
<dbReference type="Pfam" id="PF14659">
    <property type="entry name" value="Phage_int_SAM_3"/>
    <property type="match status" value="1"/>
</dbReference>
<dbReference type="Proteomes" id="UP000632222">
    <property type="component" value="Unassembled WGS sequence"/>
</dbReference>
<evidence type="ECO:0000313" key="10">
    <source>
        <dbReference type="Proteomes" id="UP000632222"/>
    </source>
</evidence>
<dbReference type="CDD" id="cd01189">
    <property type="entry name" value="INT_ICEBs1_C_like"/>
    <property type="match status" value="1"/>
</dbReference>
<accession>A0ABQ2DHT2</accession>
<feature type="domain" description="Core-binding (CB)" evidence="8">
    <location>
        <begin position="68"/>
        <end position="150"/>
    </location>
</feature>
<comment type="caution">
    <text evidence="9">The sequence shown here is derived from an EMBL/GenBank/DDBJ whole genome shotgun (WGS) entry which is preliminary data.</text>
</comment>
<keyword evidence="10" id="KW-1185">Reference proteome</keyword>
<dbReference type="InterPro" id="IPR011010">
    <property type="entry name" value="DNA_brk_join_enz"/>
</dbReference>
<evidence type="ECO:0000256" key="6">
    <source>
        <dbReference type="SAM" id="MobiDB-lite"/>
    </source>
</evidence>
<reference evidence="10" key="1">
    <citation type="journal article" date="2019" name="Int. J. Syst. Evol. Microbiol.">
        <title>The Global Catalogue of Microorganisms (GCM) 10K type strain sequencing project: providing services to taxonomists for standard genome sequencing and annotation.</title>
        <authorList>
            <consortium name="The Broad Institute Genomics Platform"/>
            <consortium name="The Broad Institute Genome Sequencing Center for Infectious Disease"/>
            <person name="Wu L."/>
            <person name="Ma J."/>
        </authorList>
    </citation>
    <scope>NUCLEOTIDE SEQUENCE [LARGE SCALE GENOMIC DNA]</scope>
    <source>
        <strain evidence="10">JCM 14370</strain>
    </source>
</reference>
<keyword evidence="2" id="KW-0229">DNA integration</keyword>
<dbReference type="Gene3D" id="1.10.443.10">
    <property type="entry name" value="Intergrase catalytic core"/>
    <property type="match status" value="1"/>
</dbReference>
<dbReference type="Gene3D" id="1.10.150.130">
    <property type="match status" value="1"/>
</dbReference>
<evidence type="ECO:0000256" key="3">
    <source>
        <dbReference type="ARBA" id="ARBA00023125"/>
    </source>
</evidence>
<dbReference type="InterPro" id="IPR002104">
    <property type="entry name" value="Integrase_catalytic"/>
</dbReference>
<dbReference type="EMBL" id="BMOD01000040">
    <property type="protein sequence ID" value="GGJ57825.1"/>
    <property type="molecule type" value="Genomic_DNA"/>
</dbReference>
<feature type="region of interest" description="Disordered" evidence="6">
    <location>
        <begin position="1"/>
        <end position="21"/>
    </location>
</feature>
<feature type="domain" description="Tyr recombinase" evidence="7">
    <location>
        <begin position="168"/>
        <end position="358"/>
    </location>
</feature>
<evidence type="ECO:0000259" key="7">
    <source>
        <dbReference type="PROSITE" id="PS51898"/>
    </source>
</evidence>
<dbReference type="InterPro" id="IPR013762">
    <property type="entry name" value="Integrase-like_cat_sf"/>
</dbReference>
<dbReference type="InterPro" id="IPR010998">
    <property type="entry name" value="Integrase_recombinase_N"/>
</dbReference>
<dbReference type="RefSeq" id="WP_189008824.1">
    <property type="nucleotide sequence ID" value="NZ_BMOD01000040.1"/>
</dbReference>
<dbReference type="PANTHER" id="PTHR30629:SF2">
    <property type="entry name" value="PROPHAGE INTEGRASE INTS-RELATED"/>
    <property type="match status" value="1"/>
</dbReference>
<organism evidence="9 10">
    <name type="scientific">Deinococcus roseus</name>
    <dbReference type="NCBI Taxonomy" id="392414"/>
    <lineage>
        <taxon>Bacteria</taxon>
        <taxon>Thermotogati</taxon>
        <taxon>Deinococcota</taxon>
        <taxon>Deinococci</taxon>
        <taxon>Deinococcales</taxon>
        <taxon>Deinococcaceae</taxon>
        <taxon>Deinococcus</taxon>
    </lineage>
</organism>
<dbReference type="PROSITE" id="PS51900">
    <property type="entry name" value="CB"/>
    <property type="match status" value="1"/>
</dbReference>
<evidence type="ECO:0000313" key="9">
    <source>
        <dbReference type="EMBL" id="GGJ57825.1"/>
    </source>
</evidence>
<name>A0ABQ2DHT2_9DEIO</name>
<dbReference type="InterPro" id="IPR050808">
    <property type="entry name" value="Phage_Integrase"/>
</dbReference>
<evidence type="ECO:0000256" key="5">
    <source>
        <dbReference type="PROSITE-ProRule" id="PRU01248"/>
    </source>
</evidence>
<protein>
    <submittedName>
        <fullName evidence="9">Site-specific integrase</fullName>
    </submittedName>
</protein>
<keyword evidence="4" id="KW-0233">DNA recombination</keyword>
<dbReference type="PROSITE" id="PS51898">
    <property type="entry name" value="TYR_RECOMBINASE"/>
    <property type="match status" value="1"/>
</dbReference>
<keyword evidence="3 5" id="KW-0238">DNA-binding</keyword>